<comment type="caution">
    <text evidence="1">The sequence shown here is derived from an EMBL/GenBank/DDBJ whole genome shotgun (WGS) entry which is preliminary data.</text>
</comment>
<sequence length="160" mass="17111">MRQLPGSEAGDAAKAPLFITGPAGTMGLAEWRLLCAAFPLVGALEPTLSPDHPEQQSAGVVNASIRAESVDLLTQGHRPHPSDRSLASDRRAHGAMFFPWPISNGGTPENVLFPPLWLLALERVCPRARVRGGLTACPAQERCGSVGMPRRPRPALLRNP</sequence>
<protein>
    <submittedName>
        <fullName evidence="1">Uncharacterized protein</fullName>
    </submittedName>
</protein>
<evidence type="ECO:0000313" key="2">
    <source>
        <dbReference type="Proteomes" id="UP001221898"/>
    </source>
</evidence>
<dbReference type="EMBL" id="JAINUG010000009">
    <property type="protein sequence ID" value="KAJ8415496.1"/>
    <property type="molecule type" value="Genomic_DNA"/>
</dbReference>
<dbReference type="Proteomes" id="UP001221898">
    <property type="component" value="Unassembled WGS sequence"/>
</dbReference>
<organism evidence="1 2">
    <name type="scientific">Aldrovandia affinis</name>
    <dbReference type="NCBI Taxonomy" id="143900"/>
    <lineage>
        <taxon>Eukaryota</taxon>
        <taxon>Metazoa</taxon>
        <taxon>Chordata</taxon>
        <taxon>Craniata</taxon>
        <taxon>Vertebrata</taxon>
        <taxon>Euteleostomi</taxon>
        <taxon>Actinopterygii</taxon>
        <taxon>Neopterygii</taxon>
        <taxon>Teleostei</taxon>
        <taxon>Notacanthiformes</taxon>
        <taxon>Halosauridae</taxon>
        <taxon>Aldrovandia</taxon>
    </lineage>
</organism>
<accession>A0AAD7WZI5</accession>
<evidence type="ECO:0000313" key="1">
    <source>
        <dbReference type="EMBL" id="KAJ8415496.1"/>
    </source>
</evidence>
<reference evidence="1" key="1">
    <citation type="journal article" date="2023" name="Science">
        <title>Genome structures resolve the early diversification of teleost fishes.</title>
        <authorList>
            <person name="Parey E."/>
            <person name="Louis A."/>
            <person name="Montfort J."/>
            <person name="Bouchez O."/>
            <person name="Roques C."/>
            <person name="Iampietro C."/>
            <person name="Lluch J."/>
            <person name="Castinel A."/>
            <person name="Donnadieu C."/>
            <person name="Desvignes T."/>
            <person name="Floi Bucao C."/>
            <person name="Jouanno E."/>
            <person name="Wen M."/>
            <person name="Mejri S."/>
            <person name="Dirks R."/>
            <person name="Jansen H."/>
            <person name="Henkel C."/>
            <person name="Chen W.J."/>
            <person name="Zahm M."/>
            <person name="Cabau C."/>
            <person name="Klopp C."/>
            <person name="Thompson A.W."/>
            <person name="Robinson-Rechavi M."/>
            <person name="Braasch I."/>
            <person name="Lecointre G."/>
            <person name="Bobe J."/>
            <person name="Postlethwait J.H."/>
            <person name="Berthelot C."/>
            <person name="Roest Crollius H."/>
            <person name="Guiguen Y."/>
        </authorList>
    </citation>
    <scope>NUCLEOTIDE SEQUENCE</scope>
    <source>
        <strain evidence="1">NC1722</strain>
    </source>
</reference>
<name>A0AAD7WZI5_9TELE</name>
<proteinExistence type="predicted"/>
<gene>
    <name evidence="1" type="ORF">AAFF_G00424760</name>
</gene>
<keyword evidence="2" id="KW-1185">Reference proteome</keyword>
<dbReference type="AlphaFoldDB" id="A0AAD7WZI5"/>